<dbReference type="EMBL" id="ADGP01000033">
    <property type="protein sequence ID" value="EFD93270.1"/>
    <property type="molecule type" value="Genomic_DNA"/>
</dbReference>
<dbReference type="InterPro" id="IPR050155">
    <property type="entry name" value="HAD-like_hydrolase_sf"/>
</dbReference>
<organism evidence="1 3">
    <name type="scientific">Megasphaera lornae</name>
    <dbReference type="NCBI Taxonomy" id="1000568"/>
    <lineage>
        <taxon>Bacteria</taxon>
        <taxon>Bacillati</taxon>
        <taxon>Bacillota</taxon>
        <taxon>Negativicutes</taxon>
        <taxon>Veillonellales</taxon>
        <taxon>Veillonellaceae</taxon>
        <taxon>Megasphaera</taxon>
    </lineage>
</organism>
<dbReference type="InterPro" id="IPR023198">
    <property type="entry name" value="PGP-like_dom2"/>
</dbReference>
<reference evidence="3" key="1">
    <citation type="submission" date="2009-12" db="EMBL/GenBank/DDBJ databases">
        <title>Sequence of Clostridiales genomosp. BVAB3 str. UPII9-5.</title>
        <authorList>
            <person name="Madupu R."/>
            <person name="Durkin A.S."/>
            <person name="Torralba M."/>
            <person name="Methe B."/>
            <person name="Sutton G.G."/>
            <person name="Strausberg R.L."/>
            <person name="Nelson K.E."/>
        </authorList>
    </citation>
    <scope>NUCLEOTIDE SEQUENCE [LARGE SCALE GENOMIC DNA]</scope>
    <source>
        <strain evidence="3">28L</strain>
    </source>
</reference>
<reference evidence="2 4" key="3">
    <citation type="submission" date="2011-04" db="EMBL/GenBank/DDBJ databases">
        <authorList>
            <person name="Harkins D.M."/>
            <person name="Madupu R."/>
            <person name="Durkin A.S."/>
            <person name="Torralba M."/>
            <person name="Methe B."/>
            <person name="Sutton G.G."/>
            <person name="Nelson K.E."/>
        </authorList>
    </citation>
    <scope>NUCLEOTIDE SEQUENCE [LARGE SCALE GENOMIC DNA]</scope>
    <source>
        <strain evidence="2 4">UPII 199-6</strain>
    </source>
</reference>
<dbReference type="EMBL" id="AFIJ01000029">
    <property type="protein sequence ID" value="EGL40263.1"/>
    <property type="molecule type" value="Genomic_DNA"/>
</dbReference>
<dbReference type="InterPro" id="IPR036412">
    <property type="entry name" value="HAD-like_sf"/>
</dbReference>
<gene>
    <name evidence="1" type="ORF">HMPREF0889_0690</name>
    <name evidence="2" type="ORF">HMPREF1039_0727</name>
</gene>
<dbReference type="RefSeq" id="WP_007391126.1">
    <property type="nucleotide sequence ID" value="NZ_ADGP01000033.1"/>
</dbReference>
<evidence type="ECO:0000313" key="3">
    <source>
        <dbReference type="Proteomes" id="UP000003242"/>
    </source>
</evidence>
<dbReference type="AlphaFoldDB" id="D3LWN3"/>
<proteinExistence type="predicted"/>
<comment type="caution">
    <text evidence="1">The sequence shown here is derived from an EMBL/GenBank/DDBJ whole genome shotgun (WGS) entry which is preliminary data.</text>
</comment>
<dbReference type="GO" id="GO:0005829">
    <property type="term" value="C:cytosol"/>
    <property type="evidence" value="ECO:0007669"/>
    <property type="project" value="TreeGrafter"/>
</dbReference>
<dbReference type="SUPFAM" id="SSF56784">
    <property type="entry name" value="HAD-like"/>
    <property type="match status" value="1"/>
</dbReference>
<dbReference type="GO" id="GO:0008253">
    <property type="term" value="F:5'-nucleotidase activity"/>
    <property type="evidence" value="ECO:0007669"/>
    <property type="project" value="UniProtKB-EC"/>
</dbReference>
<reference evidence="1" key="2">
    <citation type="submission" date="2009-12" db="EMBL/GenBank/DDBJ databases">
        <authorList>
            <person name="Madupu R."/>
            <person name="Durkin A.S."/>
            <person name="Torralba M."/>
            <person name="Methe B."/>
            <person name="Sutton G.G."/>
            <person name="Strausberg R.L."/>
            <person name="Nelson K.E."/>
        </authorList>
    </citation>
    <scope>NUCLEOTIDE SEQUENCE</scope>
    <source>
        <strain evidence="1">28L</strain>
    </source>
</reference>
<evidence type="ECO:0000313" key="2">
    <source>
        <dbReference type="EMBL" id="EGL40263.1"/>
    </source>
</evidence>
<dbReference type="InterPro" id="IPR023214">
    <property type="entry name" value="HAD_sf"/>
</dbReference>
<dbReference type="Pfam" id="PF13419">
    <property type="entry name" value="HAD_2"/>
    <property type="match status" value="1"/>
</dbReference>
<evidence type="ECO:0000313" key="4">
    <source>
        <dbReference type="Proteomes" id="UP000004018"/>
    </source>
</evidence>
<dbReference type="eggNOG" id="COG0546">
    <property type="taxonomic scope" value="Bacteria"/>
</dbReference>
<protein>
    <submittedName>
        <fullName evidence="1">5'-nucleotidase</fullName>
        <ecNumber evidence="1">3.1.3.5</ecNumber>
    </submittedName>
</protein>
<dbReference type="EC" id="3.1.3.5" evidence="1"/>
<dbReference type="Gene3D" id="3.40.50.1000">
    <property type="entry name" value="HAD superfamily/HAD-like"/>
    <property type="match status" value="1"/>
</dbReference>
<accession>D3LWN3</accession>
<dbReference type="PANTHER" id="PTHR43434:SF20">
    <property type="entry name" value="5'-NUCLEOTIDASE"/>
    <property type="match status" value="1"/>
</dbReference>
<keyword evidence="1" id="KW-0378">Hydrolase</keyword>
<dbReference type="PANTHER" id="PTHR43434">
    <property type="entry name" value="PHOSPHOGLYCOLATE PHOSPHATASE"/>
    <property type="match status" value="1"/>
</dbReference>
<name>D3LWN3_9FIRM</name>
<dbReference type="Proteomes" id="UP000003242">
    <property type="component" value="Unassembled WGS sequence"/>
</dbReference>
<dbReference type="OrthoDB" id="9792518at2"/>
<dbReference type="Proteomes" id="UP000004018">
    <property type="component" value="Unassembled WGS sequence"/>
</dbReference>
<dbReference type="InterPro" id="IPR041492">
    <property type="entry name" value="HAD_2"/>
</dbReference>
<evidence type="ECO:0000313" key="1">
    <source>
        <dbReference type="EMBL" id="EFD93270.1"/>
    </source>
</evidence>
<sequence>MSTQVIFDLDGTLTDSREGIIRSVAYALTKEGETTAGRLAAETIIGPPLWETFCGTYGFSEAKARRVYAFFQERYSTIGKYENKPFAQVPEMLATLTRAGLAVYVATSKPEVHARDICEHFHLLPYIREIAGPQVGGTDTKADCIRRILRSIGPQAHRTAVMVGDRRFDVEGARSNRIPVIAAAYGYGSEEERRAYPPDRTVDSVAALTQVLLQWQDKEKREI</sequence>
<dbReference type="GO" id="GO:0004713">
    <property type="term" value="F:protein tyrosine kinase activity"/>
    <property type="evidence" value="ECO:0007669"/>
    <property type="project" value="TreeGrafter"/>
</dbReference>
<dbReference type="Gene3D" id="1.10.150.240">
    <property type="entry name" value="Putative phosphatase, domain 2"/>
    <property type="match status" value="1"/>
</dbReference>
<keyword evidence="4" id="KW-1185">Reference proteome</keyword>
<dbReference type="STRING" id="699218.HMPREF0889_0690"/>